<evidence type="ECO:0000256" key="1">
    <source>
        <dbReference type="SAM" id="MobiDB-lite"/>
    </source>
</evidence>
<proteinExistence type="predicted"/>
<dbReference type="SUPFAM" id="SSF48371">
    <property type="entry name" value="ARM repeat"/>
    <property type="match status" value="1"/>
</dbReference>
<dbReference type="PANTHER" id="PTHR16199:SF4">
    <property type="entry name" value="CONDENSIN-2 COMPLEX SUBUNIT G2"/>
    <property type="match status" value="1"/>
</dbReference>
<name>A0AA38L7X7_TAXCH</name>
<dbReference type="GO" id="GO:0000796">
    <property type="term" value="C:condensin complex"/>
    <property type="evidence" value="ECO:0007669"/>
    <property type="project" value="TreeGrafter"/>
</dbReference>
<evidence type="ECO:0008006" key="4">
    <source>
        <dbReference type="Google" id="ProtNLM"/>
    </source>
</evidence>
<reference evidence="2 3" key="1">
    <citation type="journal article" date="2021" name="Nat. Plants">
        <title>The Taxus genome provides insights into paclitaxel biosynthesis.</title>
        <authorList>
            <person name="Xiong X."/>
            <person name="Gou J."/>
            <person name="Liao Q."/>
            <person name="Li Y."/>
            <person name="Zhou Q."/>
            <person name="Bi G."/>
            <person name="Li C."/>
            <person name="Du R."/>
            <person name="Wang X."/>
            <person name="Sun T."/>
            <person name="Guo L."/>
            <person name="Liang H."/>
            <person name="Lu P."/>
            <person name="Wu Y."/>
            <person name="Zhang Z."/>
            <person name="Ro D.K."/>
            <person name="Shang Y."/>
            <person name="Huang S."/>
            <person name="Yan J."/>
        </authorList>
    </citation>
    <scope>NUCLEOTIDE SEQUENCE [LARGE SCALE GENOMIC DNA]</scope>
    <source>
        <strain evidence="2">Ta-2019</strain>
    </source>
</reference>
<evidence type="ECO:0000313" key="3">
    <source>
        <dbReference type="Proteomes" id="UP000824469"/>
    </source>
</evidence>
<organism evidence="2 3">
    <name type="scientific">Taxus chinensis</name>
    <name type="common">Chinese yew</name>
    <name type="synonym">Taxus wallichiana var. chinensis</name>
    <dbReference type="NCBI Taxonomy" id="29808"/>
    <lineage>
        <taxon>Eukaryota</taxon>
        <taxon>Viridiplantae</taxon>
        <taxon>Streptophyta</taxon>
        <taxon>Embryophyta</taxon>
        <taxon>Tracheophyta</taxon>
        <taxon>Spermatophyta</taxon>
        <taxon>Pinopsida</taxon>
        <taxon>Pinidae</taxon>
        <taxon>Conifers II</taxon>
        <taxon>Cupressales</taxon>
        <taxon>Taxaceae</taxon>
        <taxon>Taxus</taxon>
    </lineage>
</organism>
<dbReference type="GO" id="GO:0000070">
    <property type="term" value="P:mitotic sister chromatid segregation"/>
    <property type="evidence" value="ECO:0007669"/>
    <property type="project" value="TreeGrafter"/>
</dbReference>
<feature type="region of interest" description="Disordered" evidence="1">
    <location>
        <begin position="484"/>
        <end position="509"/>
    </location>
</feature>
<dbReference type="InterPro" id="IPR011989">
    <property type="entry name" value="ARM-like"/>
</dbReference>
<comment type="caution">
    <text evidence="2">The sequence shown here is derived from an EMBL/GenBank/DDBJ whole genome shotgun (WGS) entry which is preliminary data.</text>
</comment>
<accession>A0AA38L7X7</accession>
<dbReference type="EMBL" id="JAHRHJ020000005">
    <property type="protein sequence ID" value="KAH9314616.1"/>
    <property type="molecule type" value="Genomic_DNA"/>
</dbReference>
<feature type="compositionally biased region" description="Basic and acidic residues" evidence="1">
    <location>
        <begin position="484"/>
        <end position="498"/>
    </location>
</feature>
<evidence type="ECO:0000313" key="2">
    <source>
        <dbReference type="EMBL" id="KAH9314616.1"/>
    </source>
</evidence>
<dbReference type="PANTHER" id="PTHR16199">
    <property type="entry name" value="CONDENSIN-2 COMPLEX SUBUNIT G2"/>
    <property type="match status" value="1"/>
</dbReference>
<dbReference type="OMA" id="LEPIWIN"/>
<dbReference type="Proteomes" id="UP000824469">
    <property type="component" value="Unassembled WGS sequence"/>
</dbReference>
<dbReference type="InterPro" id="IPR016024">
    <property type="entry name" value="ARM-type_fold"/>
</dbReference>
<sequence length="918" mass="100639">MFPLEDPNASKEEKEALLEKQFVLLEKLLVDDCPDVRSVAVQGACRILRLFWEVVPSTITVKLLTKVIDEMAHDTSSSVVRCAVLDGMIYLLDNPQSHELLKVLLPRLSPMLDDPVLAVRTAVADLLLTLKDIRALQFHKVVNLDSILASLATDQCSIAQRLTRLLLSSYFPLKVSVHEACSRFIALVKRSPSAAARFCEYAPSEGVPPKSLIELVKVLISLFMQPDDIDTQGREGILLAVMKLSSSLASNQSCKIALHELFSADNFKCMLSSASSASEFAGILHIASIIPPKDISEFVKHCGQLVMDYNAVLQDERKQEEVRAAHKLILAWGGFDDLMETLTKLLQNALCIAGSGNLTSGINRSKQNRRPKSQRKTKWPIKMSMKLSAMKGKGQSEKSGKGSIEGSITIAAAAAWHVENLLAEEGTRKALLASSNLGALSSALKIIVQMIFQEHSNFPDCLLVPPIRAYISLITHMVLRQRSLKEGKTSSREKDKDPGSSAGSSSGQNGLDDILQELLSWAEQLFIERGIDGSYKEAISALKRKRKPVQVQCRKSSRRELLAEISDTADAGTARKTYISKGSMINLVARVSTTILKSIVDGSYLNLVVQVPVQARCLNFASAFFKYMKLQIEKQSEGQKCTGNDWRDILICLKSSGTYAAKLLYLCLKNSNELAPEASHLANSLLDLITLSESVSGSRLQVSILAVLKPWMPDLLIAVSSANALCSDGSLEGGSSKHGFDELAEEGKQLCCAWIVTLANLELLPANVNNSQECHQSEGDAAGGTSNDDEETKTKDNLYHAALDFMRTVVKLLHKGDTRVLHAIMKIIMSQTAFALKNKVYSRVLGLLHFSCGKLLGCEKAQESGLDIVLNESLLYSFEEINIHIEEALESLQEDENAGQMLQVAKGLVENVTSHYKA</sequence>
<gene>
    <name evidence="2" type="ORF">KI387_023243</name>
</gene>
<protein>
    <recommendedName>
        <fullName evidence="4">ARM repeat superfamily protein</fullName>
    </recommendedName>
</protein>
<dbReference type="GO" id="GO:0005634">
    <property type="term" value="C:nucleus"/>
    <property type="evidence" value="ECO:0007669"/>
    <property type="project" value="TreeGrafter"/>
</dbReference>
<keyword evidence="3" id="KW-1185">Reference proteome</keyword>
<dbReference type="Gene3D" id="1.25.10.10">
    <property type="entry name" value="Leucine-rich Repeat Variant"/>
    <property type="match status" value="1"/>
</dbReference>
<dbReference type="AlphaFoldDB" id="A0AA38L7X7"/>